<name>A0A9D9IW74_9BACT</name>
<evidence type="ECO:0000313" key="2">
    <source>
        <dbReference type="EMBL" id="MBO8479787.1"/>
    </source>
</evidence>
<evidence type="ECO:0000259" key="1">
    <source>
        <dbReference type="Pfam" id="PF08885"/>
    </source>
</evidence>
<gene>
    <name evidence="2" type="ORF">IAB76_01550</name>
</gene>
<proteinExistence type="predicted"/>
<accession>A0A9D9IW74</accession>
<dbReference type="Proteomes" id="UP000823769">
    <property type="component" value="Unassembled WGS sequence"/>
</dbReference>
<organism evidence="2 3">
    <name type="scientific">Candidatus Cryptobacteroides avistercoris</name>
    <dbReference type="NCBI Taxonomy" id="2840758"/>
    <lineage>
        <taxon>Bacteria</taxon>
        <taxon>Pseudomonadati</taxon>
        <taxon>Bacteroidota</taxon>
        <taxon>Bacteroidia</taxon>
        <taxon>Bacteroidales</taxon>
        <taxon>Candidatus Cryptobacteroides</taxon>
    </lineage>
</organism>
<dbReference type="EMBL" id="JADILW010000024">
    <property type="protein sequence ID" value="MBO8479787.1"/>
    <property type="molecule type" value="Genomic_DNA"/>
</dbReference>
<reference evidence="2" key="1">
    <citation type="submission" date="2020-10" db="EMBL/GenBank/DDBJ databases">
        <authorList>
            <person name="Gilroy R."/>
        </authorList>
    </citation>
    <scope>NUCLEOTIDE SEQUENCE</scope>
    <source>
        <strain evidence="2">B3-1481</strain>
    </source>
</reference>
<dbReference type="AlphaFoldDB" id="A0A9D9IW74"/>
<protein>
    <submittedName>
        <fullName evidence="2">GSCFA domain-containing protein</fullName>
    </submittedName>
</protein>
<dbReference type="InterPro" id="IPR014982">
    <property type="entry name" value="GSCFA"/>
</dbReference>
<comment type="caution">
    <text evidence="2">The sequence shown here is derived from an EMBL/GenBank/DDBJ whole genome shotgun (WGS) entry which is preliminary data.</text>
</comment>
<sequence length="286" mass="32082">MTEIQLRRSKVQLSGDSRIMTLGSCFSDNMAGHLRDAGFCMMSNPFGTLYNPESIASAIERLDSGRPFTESDCAEMGAGAGLVCSFEHHTSFARKTPEEFLDHANSSLERSHSFWKECDRVIVTYGTARVWRRNGRTVSNCLKRPAAEFTHELLTLERIAELSGRLVLDHPDKQFIFTVSPIRHLSQGAEANTLSKALLHLGISRAAESPSADYFPAWELMMDELRDYRFYAADLVHPSEVAVDYLWEKFLAFCVPASELDAVRAAERAARRSRHRPLGPGDQAPR</sequence>
<feature type="domain" description="GSCFA" evidence="1">
    <location>
        <begin position="18"/>
        <end position="250"/>
    </location>
</feature>
<evidence type="ECO:0000313" key="3">
    <source>
        <dbReference type="Proteomes" id="UP000823769"/>
    </source>
</evidence>
<dbReference type="Pfam" id="PF08885">
    <property type="entry name" value="GSCFA"/>
    <property type="match status" value="1"/>
</dbReference>
<reference evidence="2" key="2">
    <citation type="journal article" date="2021" name="PeerJ">
        <title>Extensive microbial diversity within the chicken gut microbiome revealed by metagenomics and culture.</title>
        <authorList>
            <person name="Gilroy R."/>
            <person name="Ravi A."/>
            <person name="Getino M."/>
            <person name="Pursley I."/>
            <person name="Horton D.L."/>
            <person name="Alikhan N.F."/>
            <person name="Baker D."/>
            <person name="Gharbi K."/>
            <person name="Hall N."/>
            <person name="Watson M."/>
            <person name="Adriaenssens E.M."/>
            <person name="Foster-Nyarko E."/>
            <person name="Jarju S."/>
            <person name="Secka A."/>
            <person name="Antonio M."/>
            <person name="Oren A."/>
            <person name="Chaudhuri R.R."/>
            <person name="La Ragione R."/>
            <person name="Hildebrand F."/>
            <person name="Pallen M.J."/>
        </authorList>
    </citation>
    <scope>NUCLEOTIDE SEQUENCE</scope>
    <source>
        <strain evidence="2">B3-1481</strain>
    </source>
</reference>